<dbReference type="PhylomeDB" id="A0A0G4HMD1"/>
<dbReference type="AlphaFoldDB" id="A0A0G4HMD1"/>
<evidence type="ECO:0000313" key="1">
    <source>
        <dbReference type="EMBL" id="CEM45316.1"/>
    </source>
</evidence>
<dbReference type="VEuPathDB" id="CryptoDB:Cvel_29066"/>
<sequence>MDAWLRQPFDDTVIFVSGHAAFPQCIEAQYRLLNKFYHGKFRYIAYLDERLSQGIFTETDGDSVTQMQKKCEELGILCRVFPANLHELRTFLHPATEDLKDSYSLHPSDLIQWAFQESLCHNGVFVNMDADLLLVKHTNLNDLMKGKAFRWMQQVRKCHIIKTDPEVPCEFHYAWNTLLAMNLSALPNLDEFSMDAGKVCVAEGCDAVDTGGKSQWFISSLPEEMKGRIEGEVPLKEEDAAMFTSIPSWRSAVFELIEDRWMHIRNGGHGDPANLNRYDNGRICEDLIEHFHLRPVKAGTV</sequence>
<protein>
    <recommendedName>
        <fullName evidence="2">Nucleotide-diphospho-sugar transferase domain-containing protein</fullName>
    </recommendedName>
</protein>
<evidence type="ECO:0008006" key="2">
    <source>
        <dbReference type="Google" id="ProtNLM"/>
    </source>
</evidence>
<accession>A0A0G4HMD1</accession>
<organism evidence="1">
    <name type="scientific">Chromera velia CCMP2878</name>
    <dbReference type="NCBI Taxonomy" id="1169474"/>
    <lineage>
        <taxon>Eukaryota</taxon>
        <taxon>Sar</taxon>
        <taxon>Alveolata</taxon>
        <taxon>Colpodellida</taxon>
        <taxon>Chromeraceae</taxon>
        <taxon>Chromera</taxon>
    </lineage>
</organism>
<dbReference type="EMBL" id="CDMZ01003154">
    <property type="protein sequence ID" value="CEM45316.1"/>
    <property type="molecule type" value="Genomic_DNA"/>
</dbReference>
<gene>
    <name evidence="1" type="ORF">Cvel_29066</name>
</gene>
<name>A0A0G4HMD1_9ALVE</name>
<proteinExistence type="predicted"/>
<reference evidence="1" key="1">
    <citation type="submission" date="2014-11" db="EMBL/GenBank/DDBJ databases">
        <authorList>
            <person name="Otto D Thomas"/>
            <person name="Naeem Raeece"/>
        </authorList>
    </citation>
    <scope>NUCLEOTIDE SEQUENCE</scope>
</reference>